<accession>A0ABQ6BDL7</accession>
<keyword evidence="3" id="KW-1185">Reference proteome</keyword>
<dbReference type="Gene3D" id="3.40.630.30">
    <property type="match status" value="1"/>
</dbReference>
<gene>
    <name evidence="2" type="ORF">GCM10007859_01030</name>
</gene>
<comment type="caution">
    <text evidence="2">The sequence shown here is derived from an EMBL/GenBank/DDBJ whole genome shotgun (WGS) entry which is preliminary data.</text>
</comment>
<evidence type="ECO:0000259" key="1">
    <source>
        <dbReference type="PROSITE" id="PS51186"/>
    </source>
</evidence>
<name>A0ABQ6BDL7_9CAUL</name>
<proteinExistence type="predicted"/>
<dbReference type="InterPro" id="IPR016181">
    <property type="entry name" value="Acyl_CoA_acyltransferase"/>
</dbReference>
<protein>
    <submittedName>
        <fullName evidence="2">GCN5 family acetyltransferase</fullName>
    </submittedName>
</protein>
<dbReference type="SUPFAM" id="SSF55729">
    <property type="entry name" value="Acyl-CoA N-acyltransferases (Nat)"/>
    <property type="match status" value="1"/>
</dbReference>
<evidence type="ECO:0000313" key="3">
    <source>
        <dbReference type="Proteomes" id="UP001156921"/>
    </source>
</evidence>
<organism evidence="2 3">
    <name type="scientific">Brevundimonas denitrificans</name>
    <dbReference type="NCBI Taxonomy" id="1443434"/>
    <lineage>
        <taxon>Bacteria</taxon>
        <taxon>Pseudomonadati</taxon>
        <taxon>Pseudomonadota</taxon>
        <taxon>Alphaproteobacteria</taxon>
        <taxon>Caulobacterales</taxon>
        <taxon>Caulobacteraceae</taxon>
        <taxon>Brevundimonas</taxon>
    </lineage>
</organism>
<dbReference type="EMBL" id="BSOY01000001">
    <property type="protein sequence ID" value="GLS00100.1"/>
    <property type="molecule type" value="Genomic_DNA"/>
</dbReference>
<dbReference type="CDD" id="cd04301">
    <property type="entry name" value="NAT_SF"/>
    <property type="match status" value="1"/>
</dbReference>
<sequence length="155" mass="17263">MPVILRRAVEADAGELLTLQRAAYVTTAQLYRDPFLPPLLETLEQVAEAIRSEIVLAAVDGHRIVGSARIRIEGSVGHMGRLVVAPDREGTGFGVRLVKAVQDHAPPSVRRFELFTGALSVRHIALYWLLGFEEFDRRVSDEGIELVYMARERDA</sequence>
<dbReference type="InterPro" id="IPR000182">
    <property type="entry name" value="GNAT_dom"/>
</dbReference>
<feature type="domain" description="N-acetyltransferase" evidence="1">
    <location>
        <begin position="3"/>
        <end position="154"/>
    </location>
</feature>
<evidence type="ECO:0000313" key="2">
    <source>
        <dbReference type="EMBL" id="GLS00100.1"/>
    </source>
</evidence>
<dbReference type="Proteomes" id="UP001156921">
    <property type="component" value="Unassembled WGS sequence"/>
</dbReference>
<dbReference type="Pfam" id="PF13673">
    <property type="entry name" value="Acetyltransf_10"/>
    <property type="match status" value="1"/>
</dbReference>
<dbReference type="PROSITE" id="PS51186">
    <property type="entry name" value="GNAT"/>
    <property type="match status" value="1"/>
</dbReference>
<reference evidence="3" key="1">
    <citation type="journal article" date="2019" name="Int. J. Syst. Evol. Microbiol.">
        <title>The Global Catalogue of Microorganisms (GCM) 10K type strain sequencing project: providing services to taxonomists for standard genome sequencing and annotation.</title>
        <authorList>
            <consortium name="The Broad Institute Genomics Platform"/>
            <consortium name="The Broad Institute Genome Sequencing Center for Infectious Disease"/>
            <person name="Wu L."/>
            <person name="Ma J."/>
        </authorList>
    </citation>
    <scope>NUCLEOTIDE SEQUENCE [LARGE SCALE GENOMIC DNA]</scope>
    <source>
        <strain evidence="3">NBRC 110107</strain>
    </source>
</reference>
<dbReference type="RefSeq" id="WP_284219976.1">
    <property type="nucleotide sequence ID" value="NZ_BSOY01000001.1"/>
</dbReference>